<keyword evidence="1" id="KW-0732">Signal</keyword>
<dbReference type="Proteomes" id="UP000269076">
    <property type="component" value="Chromosome"/>
</dbReference>
<evidence type="ECO:0000313" key="2">
    <source>
        <dbReference type="EMBL" id="AZA62391.1"/>
    </source>
</evidence>
<feature type="chain" id="PRO_5018141407" evidence="1">
    <location>
        <begin position="19"/>
        <end position="256"/>
    </location>
</feature>
<sequence length="256" mass="29988">MKKYILLLFLFAYTFGYSCVCSHLPSVFNTYSKSDLVADVTIVNVHPAENKRLNKKFYMVDVKYNTIYKGKKVDSFYVSGSKLIGKKYYGQMTSCSLGFEIGDRLIIFHTYGKVQTLHYCTPRINEKYQKKFLESKKILQSLSYSPTKTNYKNFVVDTQFNSETGKDALDQFDGIKPINSFALLEITLDKDGTFKNVEYIKKLDSHYDQEILDYFKSSKLLHQDKFKFFEDEKFILPIHYYKQDKSNKSFISTVFL</sequence>
<protein>
    <submittedName>
        <fullName evidence="2">Uncharacterized protein</fullName>
    </submittedName>
</protein>
<evidence type="ECO:0000256" key="1">
    <source>
        <dbReference type="SAM" id="SignalP"/>
    </source>
</evidence>
<dbReference type="PROSITE" id="PS51257">
    <property type="entry name" value="PROKAR_LIPOPROTEIN"/>
    <property type="match status" value="1"/>
</dbReference>
<organism evidence="2 3">
    <name type="scientific">Chryseobacterium indoltheticum</name>
    <dbReference type="NCBI Taxonomy" id="254"/>
    <lineage>
        <taxon>Bacteria</taxon>
        <taxon>Pseudomonadati</taxon>
        <taxon>Bacteroidota</taxon>
        <taxon>Flavobacteriia</taxon>
        <taxon>Flavobacteriales</taxon>
        <taxon>Weeksellaceae</taxon>
        <taxon>Chryseobacterium group</taxon>
        <taxon>Chryseobacterium</taxon>
    </lineage>
</organism>
<gene>
    <name evidence="2" type="ORF">EG340_15730</name>
</gene>
<dbReference type="RefSeq" id="WP_123886867.1">
    <property type="nucleotide sequence ID" value="NZ_CP033928.1"/>
</dbReference>
<feature type="signal peptide" evidence="1">
    <location>
        <begin position="1"/>
        <end position="18"/>
    </location>
</feature>
<name>A0A3G6N300_9FLAO</name>
<dbReference type="AlphaFoldDB" id="A0A3G6N300"/>
<accession>A0A3G6N300</accession>
<dbReference type="EMBL" id="CP033928">
    <property type="protein sequence ID" value="AZA62391.1"/>
    <property type="molecule type" value="Genomic_DNA"/>
</dbReference>
<reference evidence="2 3" key="1">
    <citation type="submission" date="2018-11" db="EMBL/GenBank/DDBJ databases">
        <title>Proposal to divide the Flavobacteriaceae and reorganize its genera based on Amino Acid Identity values calculated from whole genome sequences.</title>
        <authorList>
            <person name="Nicholson A.C."/>
            <person name="Gulvik C.A."/>
            <person name="Whitney A.M."/>
            <person name="Humrighouse B.W."/>
            <person name="Bell M."/>
            <person name="Holmes B."/>
            <person name="Steigerwalt A."/>
            <person name="Villarma A."/>
            <person name="Sheth M."/>
            <person name="Batra D."/>
            <person name="Pryor J."/>
            <person name="Bernardet J.-F."/>
            <person name="Hugo C."/>
            <person name="Kampfer P."/>
            <person name="Newman J."/>
            <person name="Mcquiston J.R."/>
        </authorList>
    </citation>
    <scope>NUCLEOTIDE SEQUENCE [LARGE SCALE GENOMIC DNA]</scope>
    <source>
        <strain evidence="2 3">G0211</strain>
    </source>
</reference>
<proteinExistence type="predicted"/>
<evidence type="ECO:0000313" key="3">
    <source>
        <dbReference type="Proteomes" id="UP000269076"/>
    </source>
</evidence>